<dbReference type="PANTHER" id="PTHR23513:SF6">
    <property type="entry name" value="MAJOR FACILITATOR SUPERFAMILY ASSOCIATED DOMAIN-CONTAINING PROTEIN"/>
    <property type="match status" value="1"/>
</dbReference>
<name>A0A7H8XVD1_9ACTN</name>
<dbReference type="GO" id="GO:0022857">
    <property type="term" value="F:transmembrane transporter activity"/>
    <property type="evidence" value="ECO:0007669"/>
    <property type="project" value="InterPro"/>
</dbReference>
<feature type="transmembrane region" description="Helical" evidence="6">
    <location>
        <begin position="179"/>
        <end position="196"/>
    </location>
</feature>
<feature type="transmembrane region" description="Helical" evidence="6">
    <location>
        <begin position="321"/>
        <end position="343"/>
    </location>
</feature>
<dbReference type="InterPro" id="IPR011701">
    <property type="entry name" value="MFS"/>
</dbReference>
<feature type="transmembrane region" description="Helical" evidence="6">
    <location>
        <begin position="151"/>
        <end position="173"/>
    </location>
</feature>
<keyword evidence="5 6" id="KW-0472">Membrane</keyword>
<protein>
    <submittedName>
        <fullName evidence="7">MFS transporter</fullName>
    </submittedName>
</protein>
<feature type="transmembrane region" description="Helical" evidence="6">
    <location>
        <begin position="267"/>
        <end position="285"/>
    </location>
</feature>
<dbReference type="AlphaFoldDB" id="A0A7H8XVD1"/>
<dbReference type="InterPro" id="IPR036259">
    <property type="entry name" value="MFS_trans_sf"/>
</dbReference>
<organism evidence="7 8">
    <name type="scientific">Micromonospora carbonacea</name>
    <dbReference type="NCBI Taxonomy" id="47853"/>
    <lineage>
        <taxon>Bacteria</taxon>
        <taxon>Bacillati</taxon>
        <taxon>Actinomycetota</taxon>
        <taxon>Actinomycetes</taxon>
        <taxon>Micromonosporales</taxon>
        <taxon>Micromonosporaceae</taxon>
        <taxon>Micromonospora</taxon>
    </lineage>
</organism>
<feature type="transmembrane region" description="Helical" evidence="6">
    <location>
        <begin position="355"/>
        <end position="378"/>
    </location>
</feature>
<sequence>MTTSTPVAPAPHGRGRGFRALWAAQVLSVLGDSFSQLAVPLLVLDATGSIATAGLLTGASGVASVVAGLFAGVVVDRFDRRALLVGADVARMLLLAAAPLVWWLAPTPPIWPLFVLLPLAAAIGMVFQVAAVTAVRGLVAGPELTRANGRLYAGTALAAVAGPALAGAVSGWWGPAGALAVDAASFGVSGALLTLVRLPARSAAPAGAAGRAGPWTEFLAGARFLWRHRVLRPLTALLTVFLLFTYGMDDVVVYHLKHGLHQPDGTVGLVLAAGAAGTVTGSLVVARLRRRFGFGACWIGATAATGGAVAALASTRRPAEVGALVAVYFGCLGVGGICSLSLRQEVTPEHLLGRVTAAFWTIHFSLGGIGAAAFTWLAQRHGAPVTFVVAGAGGVTVAVAALGTAVRRAGPAAGHPIG</sequence>
<evidence type="ECO:0000256" key="2">
    <source>
        <dbReference type="ARBA" id="ARBA00022475"/>
    </source>
</evidence>
<dbReference type="PANTHER" id="PTHR23513">
    <property type="entry name" value="INTEGRAL MEMBRANE EFFLUX PROTEIN-RELATED"/>
    <property type="match status" value="1"/>
</dbReference>
<feature type="transmembrane region" description="Helical" evidence="6">
    <location>
        <begin position="110"/>
        <end position="139"/>
    </location>
</feature>
<reference evidence="7 8" key="1">
    <citation type="submission" date="2020-07" db="EMBL/GenBank/DDBJ databases">
        <title>A bifunctional nitrone conjugated secondary metabolite targeting the ribosome.</title>
        <authorList>
            <person name="Limbrick E.M."/>
            <person name="Graf M."/>
            <person name="Derewacz D.K."/>
            <person name="Nguyen F."/>
            <person name="Spraggins J.M."/>
            <person name="Wieland M."/>
            <person name="Ynigez-Gutierrez A.E."/>
            <person name="Reisman B.J."/>
            <person name="Zinshteyn B."/>
            <person name="McCulloch K."/>
            <person name="Iverson T.M."/>
            <person name="Green R."/>
            <person name="Wilson D.N."/>
            <person name="Bachmann B.O."/>
        </authorList>
    </citation>
    <scope>NUCLEOTIDE SEQUENCE [LARGE SCALE GENOMIC DNA]</scope>
    <source>
        <strain evidence="8">aurantiaca</strain>
    </source>
</reference>
<comment type="subcellular location">
    <subcellularLocation>
        <location evidence="1">Cell membrane</location>
        <topology evidence="1">Multi-pass membrane protein</topology>
    </subcellularLocation>
</comment>
<dbReference type="Pfam" id="PF07690">
    <property type="entry name" value="MFS_1"/>
    <property type="match status" value="1"/>
</dbReference>
<evidence type="ECO:0000256" key="3">
    <source>
        <dbReference type="ARBA" id="ARBA00022692"/>
    </source>
</evidence>
<dbReference type="CDD" id="cd06173">
    <property type="entry name" value="MFS_MefA_like"/>
    <property type="match status" value="1"/>
</dbReference>
<feature type="transmembrane region" description="Helical" evidence="6">
    <location>
        <begin position="292"/>
        <end position="315"/>
    </location>
</feature>
<proteinExistence type="predicted"/>
<accession>A0A7H8XVD1</accession>
<feature type="transmembrane region" description="Helical" evidence="6">
    <location>
        <begin position="230"/>
        <end position="247"/>
    </location>
</feature>
<keyword evidence="2" id="KW-1003">Cell membrane</keyword>
<evidence type="ECO:0000313" key="7">
    <source>
        <dbReference type="EMBL" id="QLD28624.1"/>
    </source>
</evidence>
<feature type="transmembrane region" description="Helical" evidence="6">
    <location>
        <begin position="50"/>
        <end position="75"/>
    </location>
</feature>
<dbReference type="Proteomes" id="UP000509335">
    <property type="component" value="Chromosome"/>
</dbReference>
<evidence type="ECO:0000313" key="8">
    <source>
        <dbReference type="Proteomes" id="UP000509335"/>
    </source>
</evidence>
<feature type="transmembrane region" description="Helical" evidence="6">
    <location>
        <begin position="21"/>
        <end position="44"/>
    </location>
</feature>
<dbReference type="EMBL" id="CP058322">
    <property type="protein sequence ID" value="QLD28624.1"/>
    <property type="molecule type" value="Genomic_DNA"/>
</dbReference>
<evidence type="ECO:0000256" key="1">
    <source>
        <dbReference type="ARBA" id="ARBA00004651"/>
    </source>
</evidence>
<dbReference type="KEGG" id="mcab:HXZ27_16840"/>
<keyword evidence="3 6" id="KW-0812">Transmembrane</keyword>
<evidence type="ECO:0000256" key="4">
    <source>
        <dbReference type="ARBA" id="ARBA00022989"/>
    </source>
</evidence>
<feature type="transmembrane region" description="Helical" evidence="6">
    <location>
        <begin position="384"/>
        <end position="406"/>
    </location>
</feature>
<dbReference type="SUPFAM" id="SSF103473">
    <property type="entry name" value="MFS general substrate transporter"/>
    <property type="match status" value="1"/>
</dbReference>
<evidence type="ECO:0000256" key="6">
    <source>
        <dbReference type="SAM" id="Phobius"/>
    </source>
</evidence>
<feature type="transmembrane region" description="Helical" evidence="6">
    <location>
        <begin position="82"/>
        <end position="104"/>
    </location>
</feature>
<dbReference type="Gene3D" id="1.20.1250.20">
    <property type="entry name" value="MFS general substrate transporter like domains"/>
    <property type="match status" value="1"/>
</dbReference>
<gene>
    <name evidence="7" type="ORF">HXZ27_16840</name>
</gene>
<dbReference type="GO" id="GO:0005886">
    <property type="term" value="C:plasma membrane"/>
    <property type="evidence" value="ECO:0007669"/>
    <property type="project" value="UniProtKB-SubCell"/>
</dbReference>
<evidence type="ECO:0000256" key="5">
    <source>
        <dbReference type="ARBA" id="ARBA00023136"/>
    </source>
</evidence>
<keyword evidence="4 6" id="KW-1133">Transmembrane helix</keyword>